<evidence type="ECO:0000256" key="3">
    <source>
        <dbReference type="ARBA" id="ARBA00011233"/>
    </source>
</evidence>
<comment type="similarity">
    <text evidence="2">Belongs to the KHG/KDPG aldolase family.</text>
</comment>
<dbReference type="GO" id="GO:0016829">
    <property type="term" value="F:lyase activity"/>
    <property type="evidence" value="ECO:0007669"/>
    <property type="project" value="UniProtKB-KW"/>
</dbReference>
<organism evidence="6 7">
    <name type="scientific">Thermosynechococcus sichuanensis E542</name>
    <dbReference type="NCBI Taxonomy" id="2016101"/>
    <lineage>
        <taxon>Bacteria</taxon>
        <taxon>Bacillati</taxon>
        <taxon>Cyanobacteriota</taxon>
        <taxon>Cyanophyceae</taxon>
        <taxon>Acaryochloridales</taxon>
        <taxon>Thermosynechococcaceae</taxon>
        <taxon>Thermosynechococcus</taxon>
        <taxon>Thermosynechococcus sichuanensis</taxon>
    </lineage>
</organism>
<reference evidence="7" key="1">
    <citation type="submission" date="2018-09" db="EMBL/GenBank/DDBJ databases">
        <title>Complete genome sequence of thermophilic cyanobacteria strain Thermosynechococcus elongatus PKUAC-SCTE542.</title>
        <authorList>
            <person name="Liang Y."/>
            <person name="Tang J."/>
            <person name="Daroch M."/>
        </authorList>
    </citation>
    <scope>NUCLEOTIDE SEQUENCE [LARGE SCALE GENOMIC DNA]</scope>
    <source>
        <strain evidence="7">E542</strain>
    </source>
</reference>
<evidence type="ECO:0000256" key="2">
    <source>
        <dbReference type="ARBA" id="ARBA00006906"/>
    </source>
</evidence>
<dbReference type="InterPro" id="IPR000887">
    <property type="entry name" value="Aldlse_KDPG_KHG"/>
</dbReference>
<proteinExistence type="inferred from homology"/>
<dbReference type="PANTHER" id="PTHR30246:SF1">
    <property type="entry name" value="2-DEHYDRO-3-DEOXY-6-PHOSPHOGALACTONATE ALDOLASE-RELATED"/>
    <property type="match status" value="1"/>
</dbReference>
<dbReference type="SUPFAM" id="SSF51569">
    <property type="entry name" value="Aldolase"/>
    <property type="match status" value="1"/>
</dbReference>
<evidence type="ECO:0000313" key="7">
    <source>
        <dbReference type="Proteomes" id="UP000261812"/>
    </source>
</evidence>
<dbReference type="InterPro" id="IPR013785">
    <property type="entry name" value="Aldolase_TIM"/>
</dbReference>
<keyword evidence="5" id="KW-0119">Carbohydrate metabolism</keyword>
<evidence type="ECO:0000256" key="4">
    <source>
        <dbReference type="ARBA" id="ARBA00023239"/>
    </source>
</evidence>
<dbReference type="RefSeq" id="WP_181496113.1">
    <property type="nucleotide sequence ID" value="NZ_CP032152.1"/>
</dbReference>
<comment type="subunit">
    <text evidence="3">Homotrimer.</text>
</comment>
<dbReference type="KEGG" id="tsq:D3A95_02665"/>
<keyword evidence="4" id="KW-0456">Lyase</keyword>
<name>A0A3B7MDG3_9CYAN</name>
<dbReference type="AlphaFoldDB" id="A0A3B7MDG3"/>
<evidence type="ECO:0000256" key="1">
    <source>
        <dbReference type="ARBA" id="ARBA00004761"/>
    </source>
</evidence>
<evidence type="ECO:0000256" key="5">
    <source>
        <dbReference type="ARBA" id="ARBA00023277"/>
    </source>
</evidence>
<comment type="pathway">
    <text evidence="1">Carbohydrate acid metabolism.</text>
</comment>
<keyword evidence="7" id="KW-1185">Reference proteome</keyword>
<evidence type="ECO:0000313" key="6">
    <source>
        <dbReference type="EMBL" id="AXY68677.1"/>
    </source>
</evidence>
<sequence>MPKPQQLEFLQALPLIAVVRAPDPAEAIARAQGYIQAGFTCLEVTWTTPNAAGILQQLRQDYLHCTIGAASLKTPEMAEEAIATGAQFLVTPHTAIEVVPLAREASCPLILGALTPTEIFHAWQAGATAVKVFPIMAVGGASYLRALRPLFAEIPLIPCGGIGWEDVVPLWRAGAIAIGMGSQLSTDVATLKQQVAQARQAYQEQG</sequence>
<dbReference type="CDD" id="cd00452">
    <property type="entry name" value="KDPG_aldolase"/>
    <property type="match status" value="1"/>
</dbReference>
<accession>A0A3B7MDG3</accession>
<gene>
    <name evidence="6" type="ORF">D3A95_02665</name>
</gene>
<protein>
    <submittedName>
        <fullName evidence="6">Bifunctional 4-hydroxy-2-oxoglutarate aldolase/2-dehydro-3-deoxy-phosphogluconate aldolase</fullName>
    </submittedName>
</protein>
<dbReference type="Proteomes" id="UP000261812">
    <property type="component" value="Chromosome"/>
</dbReference>
<dbReference type="PANTHER" id="PTHR30246">
    <property type="entry name" value="2-KETO-3-DEOXY-6-PHOSPHOGLUCONATE ALDOLASE"/>
    <property type="match status" value="1"/>
</dbReference>
<dbReference type="EMBL" id="CP032152">
    <property type="protein sequence ID" value="AXY68677.1"/>
    <property type="molecule type" value="Genomic_DNA"/>
</dbReference>
<dbReference type="Gene3D" id="3.20.20.70">
    <property type="entry name" value="Aldolase class I"/>
    <property type="match status" value="1"/>
</dbReference>
<dbReference type="Pfam" id="PF01081">
    <property type="entry name" value="Aldolase"/>
    <property type="match status" value="1"/>
</dbReference>